<dbReference type="Proteomes" id="UP001285263">
    <property type="component" value="Unassembled WGS sequence"/>
</dbReference>
<name>A0ABU5DI34_9BURK</name>
<organism evidence="2 3">
    <name type="scientific">Roseateles agri</name>
    <dbReference type="NCBI Taxonomy" id="3098619"/>
    <lineage>
        <taxon>Bacteria</taxon>
        <taxon>Pseudomonadati</taxon>
        <taxon>Pseudomonadota</taxon>
        <taxon>Betaproteobacteria</taxon>
        <taxon>Burkholderiales</taxon>
        <taxon>Sphaerotilaceae</taxon>
        <taxon>Roseateles</taxon>
    </lineage>
</organism>
<keyword evidence="1" id="KW-0732">Signal</keyword>
<dbReference type="InterPro" id="IPR015943">
    <property type="entry name" value="WD40/YVTN_repeat-like_dom_sf"/>
</dbReference>
<accession>A0ABU5DI34</accession>
<evidence type="ECO:0000256" key="1">
    <source>
        <dbReference type="SAM" id="SignalP"/>
    </source>
</evidence>
<reference evidence="2 3" key="1">
    <citation type="submission" date="2023-11" db="EMBL/GenBank/DDBJ databases">
        <title>Paucibacter sp. nov., isolated from fresh soil in Korea.</title>
        <authorList>
            <person name="Le N.T.T."/>
        </authorList>
    </citation>
    <scope>NUCLEOTIDE SEQUENCE [LARGE SCALE GENOMIC DNA]</scope>
    <source>
        <strain evidence="2 3">R3-3</strain>
    </source>
</reference>
<dbReference type="PANTHER" id="PTHR31270">
    <property type="entry name" value="GLUTAMINYL-PEPTIDE CYCLOTRANSFERASE"/>
    <property type="match status" value="1"/>
</dbReference>
<sequence>MVKRIASLLVTLLLAGAAHAADIPVYGFEIVRSYPHDPQAFTEGLFFKDGFLYESTGLEGRSSVRKVRLETGEVLQGTTLPSDLFGEGIVDWGDQIIGLTWQTQLGFVLKLGDFSFVKKFSYAGEGWGLTKNKTELIQSDGTAELRFIDPATLKEKRRVKVTADGKPVTQLNELEWVDGEIYANIWQTDRIARIDPASGKVLGWIDLTGLLSPMFRTGQVDVLNGIAYDAATKRLFVTGKLWPKLFQIKLIRKK</sequence>
<dbReference type="EMBL" id="JAXCLA010000004">
    <property type="protein sequence ID" value="MDY0745441.1"/>
    <property type="molecule type" value="Genomic_DNA"/>
</dbReference>
<dbReference type="RefSeq" id="WP_320423346.1">
    <property type="nucleotide sequence ID" value="NZ_JAXCLA010000004.1"/>
</dbReference>
<dbReference type="SUPFAM" id="SSF50969">
    <property type="entry name" value="YVTN repeat-like/Quinoprotein amine dehydrogenase"/>
    <property type="match status" value="1"/>
</dbReference>
<keyword evidence="3" id="KW-1185">Reference proteome</keyword>
<dbReference type="PANTHER" id="PTHR31270:SF1">
    <property type="entry name" value="GLUTAMINYL-PEPTIDE CYCLOTRANSFERASE"/>
    <property type="match status" value="1"/>
</dbReference>
<protein>
    <submittedName>
        <fullName evidence="2">Glutaminyl-peptide cyclotransferase</fullName>
    </submittedName>
</protein>
<evidence type="ECO:0000313" key="2">
    <source>
        <dbReference type="EMBL" id="MDY0745441.1"/>
    </source>
</evidence>
<evidence type="ECO:0000313" key="3">
    <source>
        <dbReference type="Proteomes" id="UP001285263"/>
    </source>
</evidence>
<dbReference type="InterPro" id="IPR011044">
    <property type="entry name" value="Quino_amine_DH_bsu"/>
</dbReference>
<proteinExistence type="predicted"/>
<dbReference type="InterPro" id="IPR007788">
    <property type="entry name" value="QCT"/>
</dbReference>
<dbReference type="Gene3D" id="2.130.10.10">
    <property type="entry name" value="YVTN repeat-like/Quinoprotein amine dehydrogenase"/>
    <property type="match status" value="1"/>
</dbReference>
<comment type="caution">
    <text evidence="2">The sequence shown here is derived from an EMBL/GenBank/DDBJ whole genome shotgun (WGS) entry which is preliminary data.</text>
</comment>
<feature type="chain" id="PRO_5046158471" evidence="1">
    <location>
        <begin position="21"/>
        <end position="254"/>
    </location>
</feature>
<gene>
    <name evidence="2" type="ORF">SNE35_13055</name>
</gene>
<feature type="signal peptide" evidence="1">
    <location>
        <begin position="1"/>
        <end position="20"/>
    </location>
</feature>
<dbReference type="Pfam" id="PF05096">
    <property type="entry name" value="Glu_cyclase_2"/>
    <property type="match status" value="1"/>
</dbReference>